<dbReference type="EC" id="2.7.8.33" evidence="9"/>
<feature type="transmembrane region" description="Helical" evidence="8">
    <location>
        <begin position="291"/>
        <end position="308"/>
    </location>
</feature>
<feature type="transmembrane region" description="Helical" evidence="8">
    <location>
        <begin position="172"/>
        <end position="190"/>
    </location>
</feature>
<dbReference type="OrthoDB" id="9783652at2"/>
<dbReference type="GO" id="GO:0044038">
    <property type="term" value="P:cell wall macromolecule biosynthetic process"/>
    <property type="evidence" value="ECO:0007669"/>
    <property type="project" value="TreeGrafter"/>
</dbReference>
<evidence type="ECO:0000256" key="3">
    <source>
        <dbReference type="ARBA" id="ARBA00022679"/>
    </source>
</evidence>
<keyword evidence="2" id="KW-1003">Cell membrane</keyword>
<keyword evidence="7" id="KW-0479">Metal-binding</keyword>
<evidence type="ECO:0000256" key="8">
    <source>
        <dbReference type="SAM" id="Phobius"/>
    </source>
</evidence>
<dbReference type="GO" id="GO:0036380">
    <property type="term" value="F:UDP-N-acetylglucosamine-undecaprenyl-phosphate N-acetylglucosaminephosphotransferase activity"/>
    <property type="evidence" value="ECO:0007669"/>
    <property type="project" value="UniProtKB-EC"/>
</dbReference>
<evidence type="ECO:0000313" key="10">
    <source>
        <dbReference type="Proteomes" id="UP000037939"/>
    </source>
</evidence>
<dbReference type="STRING" id="857265.WG78_18555"/>
<dbReference type="GO" id="GO:0071555">
    <property type="term" value="P:cell wall organization"/>
    <property type="evidence" value="ECO:0007669"/>
    <property type="project" value="TreeGrafter"/>
</dbReference>
<feature type="transmembrane region" description="Helical" evidence="8">
    <location>
        <begin position="59"/>
        <end position="76"/>
    </location>
</feature>
<evidence type="ECO:0000313" key="9">
    <source>
        <dbReference type="EMBL" id="KPC50096.1"/>
    </source>
</evidence>
<evidence type="ECO:0000256" key="5">
    <source>
        <dbReference type="ARBA" id="ARBA00022989"/>
    </source>
</evidence>
<feature type="transmembrane region" description="Helical" evidence="8">
    <location>
        <begin position="226"/>
        <end position="246"/>
    </location>
</feature>
<protein>
    <submittedName>
        <fullName evidence="9">Putative undecaprenyl-phosphate N-acetylglucosaminyl 1-phosphate transferase</fullName>
        <ecNumber evidence="9">2.7.8.33</ecNumber>
    </submittedName>
</protein>
<dbReference type="CDD" id="cd06912">
    <property type="entry name" value="GT_MraY_like"/>
    <property type="match status" value="1"/>
</dbReference>
<gene>
    <name evidence="9" type="primary">tagO_2</name>
    <name evidence="9" type="ORF">WG78_18555</name>
</gene>
<dbReference type="GO" id="GO:0005886">
    <property type="term" value="C:plasma membrane"/>
    <property type="evidence" value="ECO:0007669"/>
    <property type="project" value="UniProtKB-SubCell"/>
</dbReference>
<feature type="binding site" evidence="7">
    <location>
        <position position="141"/>
    </location>
    <ligand>
        <name>Mg(2+)</name>
        <dbReference type="ChEBI" id="CHEBI:18420"/>
    </ligand>
</feature>
<dbReference type="GO" id="GO:0046872">
    <property type="term" value="F:metal ion binding"/>
    <property type="evidence" value="ECO:0007669"/>
    <property type="project" value="UniProtKB-KW"/>
</dbReference>
<proteinExistence type="predicted"/>
<dbReference type="PANTHER" id="PTHR22926">
    <property type="entry name" value="PHOSPHO-N-ACETYLMURAMOYL-PENTAPEPTIDE-TRANSFERASE"/>
    <property type="match status" value="1"/>
</dbReference>
<reference evidence="9 10" key="1">
    <citation type="submission" date="2015-07" db="EMBL/GenBank/DDBJ databases">
        <title>Draft genome sequence of the Amantichitinum ursilacus IGB-41, a new chitin-degrading bacterium.</title>
        <authorList>
            <person name="Kirstahler P."/>
            <person name="Guenther M."/>
            <person name="Grumaz C."/>
            <person name="Rupp S."/>
            <person name="Zibek S."/>
            <person name="Sohn K."/>
        </authorList>
    </citation>
    <scope>NUCLEOTIDE SEQUENCE [LARGE SCALE GENOMIC DNA]</scope>
    <source>
        <strain evidence="9 10">IGB-41</strain>
    </source>
</reference>
<evidence type="ECO:0000256" key="6">
    <source>
        <dbReference type="ARBA" id="ARBA00023136"/>
    </source>
</evidence>
<dbReference type="PATRIC" id="fig|857265.3.peg.3797"/>
<feature type="transmembrane region" description="Helical" evidence="8">
    <location>
        <begin position="114"/>
        <end position="136"/>
    </location>
</feature>
<organism evidence="9 10">
    <name type="scientific">Amantichitinum ursilacus</name>
    <dbReference type="NCBI Taxonomy" id="857265"/>
    <lineage>
        <taxon>Bacteria</taxon>
        <taxon>Pseudomonadati</taxon>
        <taxon>Pseudomonadota</taxon>
        <taxon>Betaproteobacteria</taxon>
        <taxon>Neisseriales</taxon>
        <taxon>Chitinibacteraceae</taxon>
        <taxon>Amantichitinum</taxon>
    </lineage>
</organism>
<feature type="transmembrane region" description="Helical" evidence="8">
    <location>
        <begin position="314"/>
        <end position="331"/>
    </location>
</feature>
<keyword evidence="5 8" id="KW-1133">Transmembrane helix</keyword>
<evidence type="ECO:0000256" key="1">
    <source>
        <dbReference type="ARBA" id="ARBA00004651"/>
    </source>
</evidence>
<comment type="cofactor">
    <cofactor evidence="7">
        <name>Mg(2+)</name>
        <dbReference type="ChEBI" id="CHEBI:18420"/>
    </cofactor>
</comment>
<accession>A0A0N0XGI7</accession>
<keyword evidence="7" id="KW-0460">Magnesium</keyword>
<evidence type="ECO:0000256" key="7">
    <source>
        <dbReference type="PIRSR" id="PIRSR600715-1"/>
    </source>
</evidence>
<dbReference type="GO" id="GO:0009103">
    <property type="term" value="P:lipopolysaccharide biosynthetic process"/>
    <property type="evidence" value="ECO:0007669"/>
    <property type="project" value="TreeGrafter"/>
</dbReference>
<dbReference type="PANTHER" id="PTHR22926:SF3">
    <property type="entry name" value="UNDECAPRENYL-PHOSPHATE ALPHA-N-ACETYLGLUCOSAMINYL 1-PHOSPHATE TRANSFERASE"/>
    <property type="match status" value="1"/>
</dbReference>
<dbReference type="InterPro" id="IPR000715">
    <property type="entry name" value="Glycosyl_transferase_4"/>
</dbReference>
<dbReference type="AlphaFoldDB" id="A0A0N0XGI7"/>
<keyword evidence="4 8" id="KW-0812">Transmembrane</keyword>
<feature type="transmembrane region" description="Helical" evidence="8">
    <location>
        <begin position="33"/>
        <end position="53"/>
    </location>
</feature>
<feature type="transmembrane region" description="Helical" evidence="8">
    <location>
        <begin position="85"/>
        <end position="108"/>
    </location>
</feature>
<feature type="binding site" evidence="7">
    <location>
        <position position="201"/>
    </location>
    <ligand>
        <name>Mg(2+)</name>
        <dbReference type="ChEBI" id="CHEBI:18420"/>
    </ligand>
</feature>
<keyword evidence="6 8" id="KW-0472">Membrane</keyword>
<dbReference type="Pfam" id="PF00953">
    <property type="entry name" value="Glycos_transf_4"/>
    <property type="match status" value="1"/>
</dbReference>
<keyword evidence="3 9" id="KW-0808">Transferase</keyword>
<sequence length="355" mass="39469">MWLVRSSHLHARFSADSDMGGVQKFHVQPVPRVGGIAIAIALVACWGVLWFRGKAEHPYFLQMLAVALPAFASGLFEDISKRGGVLIRMASIVLSAALAWCFLGVRVLRMDVPFIDPVLAIPACSFIITVVALAGVTNALNFIDGYNGLSAAVAAIMLAGIGYVAFILSDHLVWAMAVAGIGACLGFLFWNWPRGLIFLGDGGAYLLGFWIGALVVLLVARNPQVSPWFAFLLVSYPVVETVFTMMRRVSRQSNPGLPDAAHLHQLVYKRLMRWTVGSPDPRHKVFRNSMTSPYLWLLSSLGVIPAVLLWNNTWALQCSALLFVFAYLWLYRCIIRFRAPRWLVVRSRTSRKRHR</sequence>
<evidence type="ECO:0000256" key="4">
    <source>
        <dbReference type="ARBA" id="ARBA00022692"/>
    </source>
</evidence>
<feature type="transmembrane region" description="Helical" evidence="8">
    <location>
        <begin position="202"/>
        <end position="220"/>
    </location>
</feature>
<comment type="caution">
    <text evidence="9">The sequence shown here is derived from an EMBL/GenBank/DDBJ whole genome shotgun (WGS) entry which is preliminary data.</text>
</comment>
<name>A0A0N0XGI7_9NEIS</name>
<comment type="subcellular location">
    <subcellularLocation>
        <location evidence="1">Cell membrane</location>
        <topology evidence="1">Multi-pass membrane protein</topology>
    </subcellularLocation>
</comment>
<evidence type="ECO:0000256" key="2">
    <source>
        <dbReference type="ARBA" id="ARBA00022475"/>
    </source>
</evidence>
<dbReference type="EMBL" id="LAQT01000032">
    <property type="protein sequence ID" value="KPC50096.1"/>
    <property type="molecule type" value="Genomic_DNA"/>
</dbReference>
<feature type="transmembrane region" description="Helical" evidence="8">
    <location>
        <begin position="148"/>
        <end position="166"/>
    </location>
</feature>
<keyword evidence="10" id="KW-1185">Reference proteome</keyword>
<dbReference type="Proteomes" id="UP000037939">
    <property type="component" value="Unassembled WGS sequence"/>
</dbReference>